<evidence type="ECO:0000313" key="12">
    <source>
        <dbReference type="Proteomes" id="UP000001396"/>
    </source>
</evidence>
<evidence type="ECO:0000256" key="7">
    <source>
        <dbReference type="ARBA" id="ARBA00023163"/>
    </source>
</evidence>
<dbReference type="Pfam" id="PF04858">
    <property type="entry name" value="TH1"/>
    <property type="match status" value="1"/>
</dbReference>
<reference evidence="11 12" key="1">
    <citation type="journal article" date="2011" name="Genome Res.">
        <title>Phylogeny-wide analysis of social amoeba genomes highlights ancient origins for complex intercellular communication.</title>
        <authorList>
            <person name="Heidel A.J."/>
            <person name="Lawal H.M."/>
            <person name="Felder M."/>
            <person name="Schilde C."/>
            <person name="Helps N.R."/>
            <person name="Tunggal B."/>
            <person name="Rivero F."/>
            <person name="John U."/>
            <person name="Schleicher M."/>
            <person name="Eichinger L."/>
            <person name="Platzer M."/>
            <person name="Noegel A.A."/>
            <person name="Schaap P."/>
            <person name="Gloeckner G."/>
        </authorList>
    </citation>
    <scope>NUCLEOTIDE SEQUENCE [LARGE SCALE GENOMIC DNA]</scope>
    <source>
        <strain evidence="12">ATCC 26659 / Pp 5 / PN500</strain>
    </source>
</reference>
<accession>D3BTJ5</accession>
<comment type="similarity">
    <text evidence="2">Belongs to the NELF-D family.</text>
</comment>
<dbReference type="GO" id="GO:0003723">
    <property type="term" value="F:RNA binding"/>
    <property type="evidence" value="ECO:0007669"/>
    <property type="project" value="TreeGrafter"/>
</dbReference>
<organism evidence="11 12">
    <name type="scientific">Heterostelium pallidum (strain ATCC 26659 / Pp 5 / PN500)</name>
    <name type="common">Cellular slime mold</name>
    <name type="synonym">Polysphondylium pallidum</name>
    <dbReference type="NCBI Taxonomy" id="670386"/>
    <lineage>
        <taxon>Eukaryota</taxon>
        <taxon>Amoebozoa</taxon>
        <taxon>Evosea</taxon>
        <taxon>Eumycetozoa</taxon>
        <taxon>Dictyostelia</taxon>
        <taxon>Acytosteliales</taxon>
        <taxon>Acytosteliaceae</taxon>
        <taxon>Heterostelium</taxon>
    </lineage>
</organism>
<evidence type="ECO:0000256" key="1">
    <source>
        <dbReference type="ARBA" id="ARBA00004123"/>
    </source>
</evidence>
<evidence type="ECO:0000256" key="6">
    <source>
        <dbReference type="ARBA" id="ARBA00023157"/>
    </source>
</evidence>
<evidence type="ECO:0000313" key="11">
    <source>
        <dbReference type="EMBL" id="EFA75412.1"/>
    </source>
</evidence>
<comment type="caution">
    <text evidence="11">The sequence shown here is derived from an EMBL/GenBank/DDBJ whole genome shotgun (WGS) entry which is preliminary data.</text>
</comment>
<dbReference type="InterPro" id="IPR044865">
    <property type="entry name" value="MRH_dom"/>
</dbReference>
<dbReference type="RefSeq" id="XP_020427546.1">
    <property type="nucleotide sequence ID" value="XM_020582243.1"/>
</dbReference>
<dbReference type="PANTHER" id="PTHR12144">
    <property type="entry name" value="NEGATIVE ELONGATION FACTOR D"/>
    <property type="match status" value="1"/>
</dbReference>
<dbReference type="PANTHER" id="PTHR12144:SF0">
    <property type="entry name" value="NEGATIVE ELONGATION FACTOR C_D"/>
    <property type="match status" value="1"/>
</dbReference>
<evidence type="ECO:0000256" key="5">
    <source>
        <dbReference type="ARBA" id="ARBA00023015"/>
    </source>
</evidence>
<keyword evidence="3" id="KW-0678">Repressor</keyword>
<dbReference type="GO" id="GO:0034244">
    <property type="term" value="P:negative regulation of transcription elongation by RNA polymerase II"/>
    <property type="evidence" value="ECO:0007669"/>
    <property type="project" value="TreeGrafter"/>
</dbReference>
<feature type="compositionally biased region" description="Low complexity" evidence="9">
    <location>
        <begin position="151"/>
        <end position="197"/>
    </location>
</feature>
<evidence type="ECO:0000259" key="10">
    <source>
        <dbReference type="PROSITE" id="PS51914"/>
    </source>
</evidence>
<comment type="subcellular location">
    <subcellularLocation>
        <location evidence="1">Nucleus</location>
    </subcellularLocation>
</comment>
<dbReference type="SUPFAM" id="SSF50911">
    <property type="entry name" value="Mannose 6-phosphate receptor domain"/>
    <property type="match status" value="1"/>
</dbReference>
<evidence type="ECO:0000256" key="9">
    <source>
        <dbReference type="SAM" id="MobiDB-lite"/>
    </source>
</evidence>
<dbReference type="InterPro" id="IPR006942">
    <property type="entry name" value="TH1"/>
</dbReference>
<sequence>MAIAHAATQCSFRNGQDKYDFSALANPTGYSLKYFVGYFYYWNICETSPGCLTLSPNAVSCVTSQIYGYLDNVTITALPDPNTQGAVITYQGDLCPHEIVRTTRILLQCSDGDTQFVSFHETTTCVYEIVMTSKYACPINGNSTSTDGIQSPTSSPTLSPLSPTSLHSAVGTTSTTSSSSSSSSTLSKKQQQLQQQQINAIDPTTPEGIKQKCESNLQLPDSIMSIDVAQTMKDYITNGGSPPDVIRLLSENYRGYAQMCNLLCDWLSVTGMSKDAIQSTFKSHLKDIIMEKFDPKKADTIFSSSPPQWLDEMITDPDWRSLIYQLSEIHKNCLMLNFAIQKISDAGYQNEIASLSTASTYFSVFNKVLLDSLIQLIKLDEIELQESISEFKKTCCNSQHTYLYAQALIHNLSQTYPNLKRIAQELELEVFDKSKVARKISLMMSNISSYPAIYESISSILSSNTASTGDIIKLYNEYSKPNVPPVEFLRIPALLELLLNDLFNPTKNLQQNKSKWIYIVAFCVSVPNTTTSLDSIKEELNETIRAIDKVQSICQSNPLGSELQNVVPILKEYLELPIISMGILQWIQSNLMNKTNISSYNTLCTPVYFEFLREICLKHPLHRQVILRILVNFFELETDLDALAALEMRKTIIDNIVFIFCCGYVIPVLNVIRDWAPKIDPSLVRYFINQVIEMIEPPYSKSFIKSMTNIIEIVNPHLSDNKENVQTFLDQ</sequence>
<dbReference type="EMBL" id="ADBJ01000056">
    <property type="protein sequence ID" value="EFA75412.1"/>
    <property type="molecule type" value="Genomic_DNA"/>
</dbReference>
<dbReference type="STRING" id="670386.D3BTJ5"/>
<evidence type="ECO:0000256" key="2">
    <source>
        <dbReference type="ARBA" id="ARBA00005726"/>
    </source>
</evidence>
<feature type="domain" description="MRH" evidence="10">
    <location>
        <begin position="8"/>
        <end position="139"/>
    </location>
</feature>
<dbReference type="AlphaFoldDB" id="D3BTJ5"/>
<keyword evidence="12" id="KW-1185">Reference proteome</keyword>
<dbReference type="Proteomes" id="UP000001396">
    <property type="component" value="Unassembled WGS sequence"/>
</dbReference>
<proteinExistence type="inferred from homology"/>
<dbReference type="GeneID" id="31366959"/>
<dbReference type="PROSITE" id="PS51914">
    <property type="entry name" value="MRH"/>
    <property type="match status" value="1"/>
</dbReference>
<dbReference type="FunCoup" id="D3BTJ5">
    <property type="interactions" value="349"/>
</dbReference>
<dbReference type="OMA" id="CHSEHTY"/>
<keyword evidence="8" id="KW-0539">Nucleus</keyword>
<keyword evidence="7" id="KW-0804">Transcription</keyword>
<name>D3BTJ5_HETP5</name>
<keyword evidence="4" id="KW-0732">Signal</keyword>
<dbReference type="InterPro" id="IPR009011">
    <property type="entry name" value="Man6P_isomerase_rcpt-bd_dom_sf"/>
</dbReference>
<feature type="region of interest" description="Disordered" evidence="9">
    <location>
        <begin position="145"/>
        <end position="207"/>
    </location>
</feature>
<dbReference type="GO" id="GO:0032021">
    <property type="term" value="C:NELF complex"/>
    <property type="evidence" value="ECO:0007669"/>
    <property type="project" value="TreeGrafter"/>
</dbReference>
<gene>
    <name evidence="11" type="ORF">PPL_11491</name>
</gene>
<evidence type="ECO:0000256" key="3">
    <source>
        <dbReference type="ARBA" id="ARBA00022491"/>
    </source>
</evidence>
<evidence type="ECO:0000256" key="8">
    <source>
        <dbReference type="ARBA" id="ARBA00023242"/>
    </source>
</evidence>
<keyword evidence="6" id="KW-1015">Disulfide bond</keyword>
<keyword evidence="5" id="KW-0805">Transcription regulation</keyword>
<dbReference type="InParanoid" id="D3BTJ5"/>
<dbReference type="Gene3D" id="2.70.130.10">
    <property type="entry name" value="Mannose-6-phosphate receptor binding domain"/>
    <property type="match status" value="1"/>
</dbReference>
<evidence type="ECO:0000256" key="4">
    <source>
        <dbReference type="ARBA" id="ARBA00022729"/>
    </source>
</evidence>
<protein>
    <submittedName>
        <fullName evidence="11">TH1 family protein</fullName>
    </submittedName>
</protein>